<reference evidence="3 4" key="1">
    <citation type="submission" date="2020-08" db="EMBL/GenBank/DDBJ databases">
        <title>Genome public.</title>
        <authorList>
            <person name="Liu C."/>
            <person name="Sun Q."/>
        </authorList>
    </citation>
    <scope>NUCLEOTIDE SEQUENCE [LARGE SCALE GENOMIC DNA]</scope>
    <source>
        <strain evidence="3 4">M2</strain>
    </source>
</reference>
<gene>
    <name evidence="3" type="ORF">H8S02_06160</name>
</gene>
<feature type="chain" id="PRO_5045281903" evidence="2">
    <location>
        <begin position="26"/>
        <end position="289"/>
    </location>
</feature>
<dbReference type="RefSeq" id="WP_186969780.1">
    <property type="nucleotide sequence ID" value="NZ_JACOPK010000004.1"/>
</dbReference>
<evidence type="ECO:0000256" key="2">
    <source>
        <dbReference type="SAM" id="SignalP"/>
    </source>
</evidence>
<keyword evidence="1" id="KW-0812">Transmembrane</keyword>
<dbReference type="Proteomes" id="UP000641741">
    <property type="component" value="Unassembled WGS sequence"/>
</dbReference>
<feature type="transmembrane region" description="Helical" evidence="1">
    <location>
        <begin position="203"/>
        <end position="223"/>
    </location>
</feature>
<evidence type="ECO:0000313" key="4">
    <source>
        <dbReference type="Proteomes" id="UP000641741"/>
    </source>
</evidence>
<name>A0ABR7GMJ4_9FIRM</name>
<feature type="signal peptide" evidence="2">
    <location>
        <begin position="1"/>
        <end position="25"/>
    </location>
</feature>
<sequence length="289" mass="32922">MKRKRTSVFCVLALLAVLLPVPARADMGPKPSMTIHVENPPSGIYYLDLLVPGEAPDELFDNQDWNDLSEAQMDAEIITNLRTAARDAGGEGTWHLAMLDGTLLPMYGEIQSTDDTFRYDYHGVPDEFRIVLATKDGARLSFVQQRCRLWQEFTYDYAANTVLTNNSWRDYAKQFLSSLLPTLLIEGLLLIPFGFWDERNRRVFLCVNIATQLVLTAVTGWSMAQGMTLYRYFVFVPLELAIWIAEAVIYRKTLRSERPSPHPVCYALCANGLSMAATFFSIRWVFPWV</sequence>
<evidence type="ECO:0000256" key="1">
    <source>
        <dbReference type="SAM" id="Phobius"/>
    </source>
</evidence>
<proteinExistence type="predicted"/>
<feature type="transmembrane region" description="Helical" evidence="1">
    <location>
        <begin position="229"/>
        <end position="251"/>
    </location>
</feature>
<keyword evidence="2" id="KW-0732">Signal</keyword>
<keyword evidence="4" id="KW-1185">Reference proteome</keyword>
<evidence type="ECO:0000313" key="3">
    <source>
        <dbReference type="EMBL" id="MBC5695529.1"/>
    </source>
</evidence>
<keyword evidence="1" id="KW-0472">Membrane</keyword>
<accession>A0ABR7GMJ4</accession>
<protein>
    <submittedName>
        <fullName evidence="3">Uncharacterized protein</fullName>
    </submittedName>
</protein>
<feature type="transmembrane region" description="Helical" evidence="1">
    <location>
        <begin position="263"/>
        <end position="286"/>
    </location>
</feature>
<organism evidence="3 4">
    <name type="scientific">Agathobaculum hominis</name>
    <dbReference type="NCBI Taxonomy" id="2763014"/>
    <lineage>
        <taxon>Bacteria</taxon>
        <taxon>Bacillati</taxon>
        <taxon>Bacillota</taxon>
        <taxon>Clostridia</taxon>
        <taxon>Eubacteriales</taxon>
        <taxon>Butyricicoccaceae</taxon>
        <taxon>Agathobaculum</taxon>
    </lineage>
</organism>
<feature type="transmembrane region" description="Helical" evidence="1">
    <location>
        <begin position="175"/>
        <end position="196"/>
    </location>
</feature>
<comment type="caution">
    <text evidence="3">The sequence shown here is derived from an EMBL/GenBank/DDBJ whole genome shotgun (WGS) entry which is preliminary data.</text>
</comment>
<dbReference type="EMBL" id="JACOPK010000004">
    <property type="protein sequence ID" value="MBC5695529.1"/>
    <property type="molecule type" value="Genomic_DNA"/>
</dbReference>
<keyword evidence="1" id="KW-1133">Transmembrane helix</keyword>